<comment type="caution">
    <text evidence="3">The sequence shown here is derived from an EMBL/GenBank/DDBJ whole genome shotgun (WGS) entry which is preliminary data.</text>
</comment>
<gene>
    <name evidence="3" type="ORF">Ctob_007503</name>
</gene>
<dbReference type="GO" id="GO:0003676">
    <property type="term" value="F:nucleic acid binding"/>
    <property type="evidence" value="ECO:0007669"/>
    <property type="project" value="InterPro"/>
</dbReference>
<dbReference type="SMART" id="SM00343">
    <property type="entry name" value="ZnF_C2HC"/>
    <property type="match status" value="2"/>
</dbReference>
<name>A0A0M0JV28_9EUKA</name>
<dbReference type="PROSITE" id="PS50158">
    <property type="entry name" value="ZF_CCHC"/>
    <property type="match status" value="2"/>
</dbReference>
<organism evidence="3 4">
    <name type="scientific">Chrysochromulina tobinii</name>
    <dbReference type="NCBI Taxonomy" id="1460289"/>
    <lineage>
        <taxon>Eukaryota</taxon>
        <taxon>Haptista</taxon>
        <taxon>Haptophyta</taxon>
        <taxon>Prymnesiophyceae</taxon>
        <taxon>Prymnesiales</taxon>
        <taxon>Chrysochromulinaceae</taxon>
        <taxon>Chrysochromulina</taxon>
    </lineage>
</organism>
<keyword evidence="1" id="KW-0863">Zinc-finger</keyword>
<reference evidence="4" key="1">
    <citation type="journal article" date="2015" name="PLoS Genet.">
        <title>Genome Sequence and Transcriptome Analyses of Chrysochromulina tobin: Metabolic Tools for Enhanced Algal Fitness in the Prominent Order Prymnesiales (Haptophyceae).</title>
        <authorList>
            <person name="Hovde B.T."/>
            <person name="Deodato C.R."/>
            <person name="Hunsperger H.M."/>
            <person name="Ryken S.A."/>
            <person name="Yost W."/>
            <person name="Jha R.K."/>
            <person name="Patterson J."/>
            <person name="Monnat R.J. Jr."/>
            <person name="Barlow S.B."/>
            <person name="Starkenburg S.R."/>
            <person name="Cattolico R.A."/>
        </authorList>
    </citation>
    <scope>NUCLEOTIDE SEQUENCE</scope>
    <source>
        <strain evidence="4">CCMP291</strain>
    </source>
</reference>
<keyword evidence="4" id="KW-1185">Reference proteome</keyword>
<protein>
    <submittedName>
        <fullName evidence="3">Splicing factor 1</fullName>
    </submittedName>
</protein>
<dbReference type="SUPFAM" id="SSF57756">
    <property type="entry name" value="Retrovirus zinc finger-like domains"/>
    <property type="match status" value="1"/>
</dbReference>
<dbReference type="Pfam" id="PF00098">
    <property type="entry name" value="zf-CCHC"/>
    <property type="match status" value="1"/>
</dbReference>
<keyword evidence="1" id="KW-0479">Metal-binding</keyword>
<evidence type="ECO:0000313" key="4">
    <source>
        <dbReference type="Proteomes" id="UP000037460"/>
    </source>
</evidence>
<evidence type="ECO:0000256" key="1">
    <source>
        <dbReference type="PROSITE-ProRule" id="PRU00047"/>
    </source>
</evidence>
<evidence type="ECO:0000259" key="2">
    <source>
        <dbReference type="PROSITE" id="PS50158"/>
    </source>
</evidence>
<evidence type="ECO:0000313" key="3">
    <source>
        <dbReference type="EMBL" id="KOO30389.1"/>
    </source>
</evidence>
<dbReference type="GO" id="GO:0008270">
    <property type="term" value="F:zinc ion binding"/>
    <property type="evidence" value="ECO:0007669"/>
    <property type="project" value="UniProtKB-KW"/>
</dbReference>
<keyword evidence="1" id="KW-0862">Zinc</keyword>
<dbReference type="OrthoDB" id="10021397at2759"/>
<dbReference type="EMBL" id="JWZX01002238">
    <property type="protein sequence ID" value="KOO30389.1"/>
    <property type="molecule type" value="Genomic_DNA"/>
</dbReference>
<dbReference type="AlphaFoldDB" id="A0A0M0JV28"/>
<proteinExistence type="predicted"/>
<feature type="domain" description="CCHC-type" evidence="2">
    <location>
        <begin position="82"/>
        <end position="96"/>
    </location>
</feature>
<accession>A0A0M0JV28</accession>
<sequence>MHVLLEADTQEALDTARKRIVELFNPKRDSTALTLFDGAQITSAALEKTTRTEECAFCGKPGHHHSKCPQRKTTFQMTSIICSACGSSGHTAKDCKGGRSNVASLVPKGFNAQPSLLDDDDFAAFDAELRRRG</sequence>
<dbReference type="Gene3D" id="4.10.60.10">
    <property type="entry name" value="Zinc finger, CCHC-type"/>
    <property type="match status" value="1"/>
</dbReference>
<dbReference type="InterPro" id="IPR001878">
    <property type="entry name" value="Znf_CCHC"/>
</dbReference>
<dbReference type="Proteomes" id="UP000037460">
    <property type="component" value="Unassembled WGS sequence"/>
</dbReference>
<dbReference type="InterPro" id="IPR036875">
    <property type="entry name" value="Znf_CCHC_sf"/>
</dbReference>
<feature type="domain" description="CCHC-type" evidence="2">
    <location>
        <begin position="55"/>
        <end position="70"/>
    </location>
</feature>